<dbReference type="EMBL" id="ML976989">
    <property type="protein sequence ID" value="KAF1957548.1"/>
    <property type="molecule type" value="Genomic_DNA"/>
</dbReference>
<reference evidence="1" key="1">
    <citation type="journal article" date="2020" name="Stud. Mycol.">
        <title>101 Dothideomycetes genomes: a test case for predicting lifestyles and emergence of pathogens.</title>
        <authorList>
            <person name="Haridas S."/>
            <person name="Albert R."/>
            <person name="Binder M."/>
            <person name="Bloem J."/>
            <person name="Labutti K."/>
            <person name="Salamov A."/>
            <person name="Andreopoulos B."/>
            <person name="Baker S."/>
            <person name="Barry K."/>
            <person name="Bills G."/>
            <person name="Bluhm B."/>
            <person name="Cannon C."/>
            <person name="Castanera R."/>
            <person name="Culley D."/>
            <person name="Daum C."/>
            <person name="Ezra D."/>
            <person name="Gonzalez J."/>
            <person name="Henrissat B."/>
            <person name="Kuo A."/>
            <person name="Liang C."/>
            <person name="Lipzen A."/>
            <person name="Lutzoni F."/>
            <person name="Magnuson J."/>
            <person name="Mondo S."/>
            <person name="Nolan M."/>
            <person name="Ohm R."/>
            <person name="Pangilinan J."/>
            <person name="Park H.-J."/>
            <person name="Ramirez L."/>
            <person name="Alfaro M."/>
            <person name="Sun H."/>
            <person name="Tritt A."/>
            <person name="Yoshinaga Y."/>
            <person name="Zwiers L.-H."/>
            <person name="Turgeon B."/>
            <person name="Goodwin S."/>
            <person name="Spatafora J."/>
            <person name="Crous P."/>
            <person name="Grigoriev I."/>
        </authorList>
    </citation>
    <scope>NUCLEOTIDE SEQUENCE</scope>
    <source>
        <strain evidence="1">CBS 675.92</strain>
    </source>
</reference>
<name>A0A6A5TYN1_9PLEO</name>
<organism evidence="1 2">
    <name type="scientific">Byssothecium circinans</name>
    <dbReference type="NCBI Taxonomy" id="147558"/>
    <lineage>
        <taxon>Eukaryota</taxon>
        <taxon>Fungi</taxon>
        <taxon>Dikarya</taxon>
        <taxon>Ascomycota</taxon>
        <taxon>Pezizomycotina</taxon>
        <taxon>Dothideomycetes</taxon>
        <taxon>Pleosporomycetidae</taxon>
        <taxon>Pleosporales</taxon>
        <taxon>Massarineae</taxon>
        <taxon>Massarinaceae</taxon>
        <taxon>Byssothecium</taxon>
    </lineage>
</organism>
<evidence type="ECO:0000313" key="2">
    <source>
        <dbReference type="Proteomes" id="UP000800035"/>
    </source>
</evidence>
<protein>
    <submittedName>
        <fullName evidence="1">Uncharacterized protein</fullName>
    </submittedName>
</protein>
<dbReference type="OrthoDB" id="3350591at2759"/>
<keyword evidence="2" id="KW-1185">Reference proteome</keyword>
<dbReference type="Proteomes" id="UP000800035">
    <property type="component" value="Unassembled WGS sequence"/>
</dbReference>
<accession>A0A6A5TYN1</accession>
<sequence>MLPLTFEGNQQGFSSFTTKVISILDSTLLFSSPTTPPVAAKALHVLFASRPGSFSGASGTGTADSPENERLAELSPSQQYAIWAVTAAVEGTVTPIPGAPDEVSPDPAAIEDLSFKTAVEAAWMVRAGHVMYGRGGVSVWHPGRFPLWRLEKKEAVKLRRKYKGSQGLFQERFGVLDCGVVDGVMRAGVGKAFDVRGD</sequence>
<gene>
    <name evidence="1" type="ORF">CC80DRAFT_547445</name>
</gene>
<proteinExistence type="predicted"/>
<evidence type="ECO:0000313" key="1">
    <source>
        <dbReference type="EMBL" id="KAF1957548.1"/>
    </source>
</evidence>
<dbReference type="AlphaFoldDB" id="A0A6A5TYN1"/>